<comment type="caution">
    <text evidence="4">The sequence shown here is derived from an EMBL/GenBank/DDBJ whole genome shotgun (WGS) entry which is preliminary data.</text>
</comment>
<dbReference type="AlphaFoldDB" id="A0A2G1VDK7"/>
<organism evidence="4 5">
    <name type="scientific">Marinobacter guineae</name>
    <dbReference type="NCBI Taxonomy" id="432303"/>
    <lineage>
        <taxon>Bacteria</taxon>
        <taxon>Pseudomonadati</taxon>
        <taxon>Pseudomonadota</taxon>
        <taxon>Gammaproteobacteria</taxon>
        <taxon>Pseudomonadales</taxon>
        <taxon>Marinobacteraceae</taxon>
        <taxon>Marinobacter</taxon>
    </lineage>
</organism>
<evidence type="ECO:0000256" key="1">
    <source>
        <dbReference type="ARBA" id="ARBA00000274"/>
    </source>
</evidence>
<dbReference type="NCBIfam" id="TIGR00730">
    <property type="entry name" value="Rossman fold protein, TIGR00730 family"/>
    <property type="match status" value="1"/>
</dbReference>
<evidence type="ECO:0000256" key="2">
    <source>
        <dbReference type="ARBA" id="ARBA00006763"/>
    </source>
</evidence>
<dbReference type="Proteomes" id="UP000229044">
    <property type="component" value="Unassembled WGS sequence"/>
</dbReference>
<reference evidence="4 5" key="1">
    <citation type="submission" date="2017-09" db="EMBL/GenBank/DDBJ databases">
        <title>The draft genome sequences of Marinobacter guineae M3B.</title>
        <authorList>
            <person name="Cao J."/>
        </authorList>
    </citation>
    <scope>NUCLEOTIDE SEQUENCE [LARGE SCALE GENOMIC DNA]</scope>
    <source>
        <strain evidence="4 5">M3B</strain>
    </source>
</reference>
<keyword evidence="5" id="KW-1185">Reference proteome</keyword>
<dbReference type="OrthoDB" id="9801098at2"/>
<dbReference type="GO" id="GO:0008714">
    <property type="term" value="F:AMP nucleosidase activity"/>
    <property type="evidence" value="ECO:0007669"/>
    <property type="project" value="UniProtKB-EC"/>
</dbReference>
<proteinExistence type="inferred from homology"/>
<dbReference type="GO" id="GO:0005829">
    <property type="term" value="C:cytosol"/>
    <property type="evidence" value="ECO:0007669"/>
    <property type="project" value="TreeGrafter"/>
</dbReference>
<dbReference type="PANTHER" id="PTHR31223">
    <property type="entry name" value="LOG FAMILY PROTEIN YJL055W"/>
    <property type="match status" value="1"/>
</dbReference>
<evidence type="ECO:0000313" key="5">
    <source>
        <dbReference type="Proteomes" id="UP000229044"/>
    </source>
</evidence>
<dbReference type="Gene3D" id="3.40.50.450">
    <property type="match status" value="1"/>
</dbReference>
<keyword evidence="3" id="KW-0378">Hydrolase</keyword>
<comment type="catalytic activity">
    <reaction evidence="1">
        <text>AMP + H2O = D-ribose 5-phosphate + adenine</text>
        <dbReference type="Rhea" id="RHEA:20129"/>
        <dbReference type="ChEBI" id="CHEBI:15377"/>
        <dbReference type="ChEBI" id="CHEBI:16708"/>
        <dbReference type="ChEBI" id="CHEBI:78346"/>
        <dbReference type="ChEBI" id="CHEBI:456215"/>
        <dbReference type="EC" id="3.2.2.4"/>
    </reaction>
</comment>
<gene>
    <name evidence="4" type="ORF">CLH62_10765</name>
</gene>
<name>A0A2G1VDK7_9GAMM</name>
<dbReference type="EMBL" id="NTFI01000003">
    <property type="protein sequence ID" value="PHQ24841.1"/>
    <property type="molecule type" value="Genomic_DNA"/>
</dbReference>
<dbReference type="GO" id="GO:0009691">
    <property type="term" value="P:cytokinin biosynthetic process"/>
    <property type="evidence" value="ECO:0007669"/>
    <property type="project" value="UniProtKB-UniRule"/>
</dbReference>
<accession>A0A2G1VDK7</accession>
<comment type="similarity">
    <text evidence="2 3">Belongs to the LOG family.</text>
</comment>
<dbReference type="Pfam" id="PF03641">
    <property type="entry name" value="Lysine_decarbox"/>
    <property type="match status" value="1"/>
</dbReference>
<dbReference type="InterPro" id="IPR005269">
    <property type="entry name" value="LOG"/>
</dbReference>
<keyword evidence="3" id="KW-0203">Cytokinin biosynthesis</keyword>
<evidence type="ECO:0000313" key="4">
    <source>
        <dbReference type="EMBL" id="PHQ24841.1"/>
    </source>
</evidence>
<sequence>MKKVAVYCGSRTGNDPIFADKARELGDYLGRNGIELVFGGGHVGLMGIVADAVLAAGGRVHGVIPEHLRDRELAHSGLTELHVVRNMHERKALMADLADGFVALPGGIGTLEELFEAWTWGQLGLHRKPCAIYNVNGFFDPLLAMAETMERAGFLKQEYIDMLIRADQPEELHQAFQAYQSPGEKWL</sequence>
<protein>
    <recommendedName>
        <fullName evidence="3">Cytokinin riboside 5'-monophosphate phosphoribohydrolase</fullName>
        <ecNumber evidence="3">3.2.2.n1</ecNumber>
    </recommendedName>
</protein>
<evidence type="ECO:0000256" key="3">
    <source>
        <dbReference type="RuleBase" id="RU363015"/>
    </source>
</evidence>
<dbReference type="SUPFAM" id="SSF102405">
    <property type="entry name" value="MCP/YpsA-like"/>
    <property type="match status" value="1"/>
</dbReference>
<dbReference type="PANTHER" id="PTHR31223:SF70">
    <property type="entry name" value="LOG FAMILY PROTEIN YJL055W"/>
    <property type="match status" value="1"/>
</dbReference>
<dbReference type="EC" id="3.2.2.n1" evidence="3"/>
<dbReference type="RefSeq" id="WP_099618157.1">
    <property type="nucleotide sequence ID" value="NZ_KZ319340.1"/>
</dbReference>
<dbReference type="InterPro" id="IPR031100">
    <property type="entry name" value="LOG_fam"/>
</dbReference>